<dbReference type="Proteomes" id="UP001501570">
    <property type="component" value="Unassembled WGS sequence"/>
</dbReference>
<dbReference type="Pfam" id="PF03706">
    <property type="entry name" value="LPG_synthase_TM"/>
    <property type="match status" value="1"/>
</dbReference>
<feature type="compositionally biased region" description="Basic and acidic residues" evidence="6">
    <location>
        <begin position="10"/>
        <end position="20"/>
    </location>
</feature>
<evidence type="ECO:0000256" key="6">
    <source>
        <dbReference type="SAM" id="MobiDB-lite"/>
    </source>
</evidence>
<evidence type="ECO:0000256" key="1">
    <source>
        <dbReference type="ARBA" id="ARBA00004651"/>
    </source>
</evidence>
<dbReference type="RefSeq" id="WP_345629884.1">
    <property type="nucleotide sequence ID" value="NZ_BAABJQ010000007.1"/>
</dbReference>
<gene>
    <name evidence="8" type="ORF">GCM10023322_29350</name>
</gene>
<evidence type="ECO:0008006" key="10">
    <source>
        <dbReference type="Google" id="ProtNLM"/>
    </source>
</evidence>
<comment type="caution">
    <text evidence="8">The sequence shown here is derived from an EMBL/GenBank/DDBJ whole genome shotgun (WGS) entry which is preliminary data.</text>
</comment>
<evidence type="ECO:0000313" key="9">
    <source>
        <dbReference type="Proteomes" id="UP001501570"/>
    </source>
</evidence>
<dbReference type="InterPro" id="IPR022791">
    <property type="entry name" value="L-PG_synthase/AglD"/>
</dbReference>
<name>A0ABP9RRV9_9ACTN</name>
<keyword evidence="4 7" id="KW-1133">Transmembrane helix</keyword>
<evidence type="ECO:0000313" key="8">
    <source>
        <dbReference type="EMBL" id="GAA5185407.1"/>
    </source>
</evidence>
<evidence type="ECO:0000256" key="3">
    <source>
        <dbReference type="ARBA" id="ARBA00022692"/>
    </source>
</evidence>
<feature type="transmembrane region" description="Helical" evidence="7">
    <location>
        <begin position="198"/>
        <end position="220"/>
    </location>
</feature>
<evidence type="ECO:0000256" key="2">
    <source>
        <dbReference type="ARBA" id="ARBA00022475"/>
    </source>
</evidence>
<organism evidence="8 9">
    <name type="scientific">Rugosimonospora acidiphila</name>
    <dbReference type="NCBI Taxonomy" id="556531"/>
    <lineage>
        <taxon>Bacteria</taxon>
        <taxon>Bacillati</taxon>
        <taxon>Actinomycetota</taxon>
        <taxon>Actinomycetes</taxon>
        <taxon>Micromonosporales</taxon>
        <taxon>Micromonosporaceae</taxon>
        <taxon>Rugosimonospora</taxon>
    </lineage>
</organism>
<keyword evidence="9" id="KW-1185">Reference proteome</keyword>
<feature type="region of interest" description="Disordered" evidence="6">
    <location>
        <begin position="1"/>
        <end position="37"/>
    </location>
</feature>
<evidence type="ECO:0000256" key="5">
    <source>
        <dbReference type="ARBA" id="ARBA00023136"/>
    </source>
</evidence>
<feature type="transmembrane region" description="Helical" evidence="7">
    <location>
        <begin position="52"/>
        <end position="69"/>
    </location>
</feature>
<dbReference type="PANTHER" id="PTHR39087">
    <property type="entry name" value="UPF0104 MEMBRANE PROTEIN MJ1595"/>
    <property type="match status" value="1"/>
</dbReference>
<dbReference type="PANTHER" id="PTHR39087:SF2">
    <property type="entry name" value="UPF0104 MEMBRANE PROTEIN MJ1595"/>
    <property type="match status" value="1"/>
</dbReference>
<feature type="transmembrane region" description="Helical" evidence="7">
    <location>
        <begin position="285"/>
        <end position="311"/>
    </location>
</feature>
<reference evidence="9" key="1">
    <citation type="journal article" date="2019" name="Int. J. Syst. Evol. Microbiol.">
        <title>The Global Catalogue of Microorganisms (GCM) 10K type strain sequencing project: providing services to taxonomists for standard genome sequencing and annotation.</title>
        <authorList>
            <consortium name="The Broad Institute Genomics Platform"/>
            <consortium name="The Broad Institute Genome Sequencing Center for Infectious Disease"/>
            <person name="Wu L."/>
            <person name="Ma J."/>
        </authorList>
    </citation>
    <scope>NUCLEOTIDE SEQUENCE [LARGE SCALE GENOMIC DNA]</scope>
    <source>
        <strain evidence="9">JCM 18304</strain>
    </source>
</reference>
<feature type="transmembrane region" description="Helical" evidence="7">
    <location>
        <begin position="127"/>
        <end position="151"/>
    </location>
</feature>
<accession>A0ABP9RRV9</accession>
<comment type="subcellular location">
    <subcellularLocation>
        <location evidence="1">Cell membrane</location>
        <topology evidence="1">Multi-pass membrane protein</topology>
    </subcellularLocation>
</comment>
<sequence length="378" mass="39744">MTTRTSPPRASDHGSSRGDHTATPPDGQALSASDESVALAPEAPARARRRRWPWLVFIVAAGFAAFFGLHGRLPNPRDVSVALAGADWRWIVAAAGLQAVSLSLFAFQERVILAALGVRVHRWRMHAIAVARTAISITFPAGAAISAGYAVRQYRRAGAPAEAATATMVVAGLASIGGLVGLYLVGSAGLVARSPEMLWTWPLSGIFGLAVLGAAATVLIRRTRRFRAWSASTTRQSRPPRGRLGQLVARGLAMARDAVYEGARLRSRAWLVATAYAALNRLTDLLCLFAATRAAGFPIGITTLAGIYLGVQIVRQIPLTPGGVGVIETVYIAGLVTAGDNSANAAAAVIIYRLFSCWLLIPTGGIAAHILRRSGTAS</sequence>
<evidence type="ECO:0000256" key="4">
    <source>
        <dbReference type="ARBA" id="ARBA00022989"/>
    </source>
</evidence>
<evidence type="ECO:0000256" key="7">
    <source>
        <dbReference type="SAM" id="Phobius"/>
    </source>
</evidence>
<dbReference type="EMBL" id="BAABJQ010000007">
    <property type="protein sequence ID" value="GAA5185407.1"/>
    <property type="molecule type" value="Genomic_DNA"/>
</dbReference>
<feature type="transmembrane region" description="Helical" evidence="7">
    <location>
        <begin position="90"/>
        <end position="107"/>
    </location>
</feature>
<keyword evidence="3 7" id="KW-0812">Transmembrane</keyword>
<keyword evidence="5 7" id="KW-0472">Membrane</keyword>
<keyword evidence="2" id="KW-1003">Cell membrane</keyword>
<proteinExistence type="predicted"/>
<feature type="transmembrane region" description="Helical" evidence="7">
    <location>
        <begin position="163"/>
        <end position="186"/>
    </location>
</feature>
<protein>
    <recommendedName>
        <fullName evidence="10">Flippase-like domain-containing protein</fullName>
    </recommendedName>
</protein>
<feature type="transmembrane region" description="Helical" evidence="7">
    <location>
        <begin position="350"/>
        <end position="371"/>
    </location>
</feature>